<name>A0A2M4CV72_ANODA</name>
<dbReference type="PROSITE" id="PS50865">
    <property type="entry name" value="ZF_MYND_2"/>
    <property type="match status" value="1"/>
</dbReference>
<dbReference type="PANTHER" id="PTHR24150:SF8">
    <property type="entry name" value="ANKYRIN REPEAT AND MYND DOMAIN-CONTAINING PROTEIN 2"/>
    <property type="match status" value="1"/>
</dbReference>
<dbReference type="EMBL" id="GGFL01004991">
    <property type="protein sequence ID" value="MBW69169.1"/>
    <property type="molecule type" value="Transcribed_RNA"/>
</dbReference>
<keyword evidence="6 9" id="KW-0040">ANK repeat</keyword>
<feature type="repeat" description="ANK" evidence="9">
    <location>
        <begin position="100"/>
        <end position="132"/>
    </location>
</feature>
<dbReference type="Pfam" id="PF01753">
    <property type="entry name" value="zf-MYND"/>
    <property type="match status" value="1"/>
</dbReference>
<keyword evidence="8" id="KW-0966">Cell projection</keyword>
<dbReference type="InterPro" id="IPR002893">
    <property type="entry name" value="Znf_MYND"/>
</dbReference>
<comment type="subcellular location">
    <subcellularLocation>
        <location evidence="1">Cell projection</location>
        <location evidence="1">Cilium</location>
    </subcellularLocation>
</comment>
<keyword evidence="11" id="KW-1133">Transmembrane helix</keyword>
<evidence type="ECO:0000256" key="2">
    <source>
        <dbReference type="ARBA" id="ARBA00022723"/>
    </source>
</evidence>
<dbReference type="InterPro" id="IPR036770">
    <property type="entry name" value="Ankyrin_rpt-contain_sf"/>
</dbReference>
<keyword evidence="2" id="KW-0479">Metal-binding</keyword>
<evidence type="ECO:0000256" key="9">
    <source>
        <dbReference type="PROSITE-ProRule" id="PRU00023"/>
    </source>
</evidence>
<dbReference type="GO" id="GO:0008270">
    <property type="term" value="F:zinc ion binding"/>
    <property type="evidence" value="ECO:0007669"/>
    <property type="project" value="UniProtKB-KW"/>
</dbReference>
<dbReference type="PROSITE" id="PS50297">
    <property type="entry name" value="ANK_REP_REGION"/>
    <property type="match status" value="1"/>
</dbReference>
<keyword evidence="4 10" id="KW-0863">Zinc-finger</keyword>
<dbReference type="Pfam" id="PF12796">
    <property type="entry name" value="Ank_2"/>
    <property type="match status" value="1"/>
</dbReference>
<dbReference type="PANTHER" id="PTHR24150">
    <property type="entry name" value="ANKYRIN REPEAT AND MYND DOMAIN-CONTAINING PROTEIN 2"/>
    <property type="match status" value="1"/>
</dbReference>
<evidence type="ECO:0000256" key="6">
    <source>
        <dbReference type="ARBA" id="ARBA00023043"/>
    </source>
</evidence>
<dbReference type="SUPFAM" id="SSF144232">
    <property type="entry name" value="HIT/MYND zinc finger-like"/>
    <property type="match status" value="1"/>
</dbReference>
<evidence type="ECO:0000256" key="4">
    <source>
        <dbReference type="ARBA" id="ARBA00022771"/>
    </source>
</evidence>
<evidence type="ECO:0000256" key="3">
    <source>
        <dbReference type="ARBA" id="ARBA00022737"/>
    </source>
</evidence>
<dbReference type="CDD" id="cd23020">
    <property type="entry name" value="zf-HIT"/>
    <property type="match status" value="1"/>
</dbReference>
<evidence type="ECO:0000256" key="8">
    <source>
        <dbReference type="ARBA" id="ARBA00023273"/>
    </source>
</evidence>
<evidence type="ECO:0000256" key="10">
    <source>
        <dbReference type="PROSITE-ProRule" id="PRU00134"/>
    </source>
</evidence>
<dbReference type="PROSITE" id="PS50088">
    <property type="entry name" value="ANK_REPEAT"/>
    <property type="match status" value="2"/>
</dbReference>
<dbReference type="InterPro" id="IPR052452">
    <property type="entry name" value="Ankyrin-MYND_dom_contain_2"/>
</dbReference>
<proteinExistence type="predicted"/>
<evidence type="ECO:0000256" key="7">
    <source>
        <dbReference type="ARBA" id="ARBA00023069"/>
    </source>
</evidence>
<dbReference type="RefSeq" id="XP_049541974.1">
    <property type="nucleotide sequence ID" value="XM_049686017.1"/>
</dbReference>
<evidence type="ECO:0000259" key="12">
    <source>
        <dbReference type="PROSITE" id="PS50865"/>
    </source>
</evidence>
<reference evidence="13" key="1">
    <citation type="submission" date="2018-01" db="EMBL/GenBank/DDBJ databases">
        <title>An insight into the sialome of Amazonian anophelines.</title>
        <authorList>
            <person name="Ribeiro J.M."/>
            <person name="Scarpassa V."/>
            <person name="Calvo E."/>
        </authorList>
    </citation>
    <scope>NUCLEOTIDE SEQUENCE</scope>
</reference>
<dbReference type="SUPFAM" id="SSF48403">
    <property type="entry name" value="Ankyrin repeat"/>
    <property type="match status" value="1"/>
</dbReference>
<dbReference type="Gene3D" id="1.25.40.20">
    <property type="entry name" value="Ankyrin repeat-containing domain"/>
    <property type="match status" value="1"/>
</dbReference>
<keyword evidence="7" id="KW-0969">Cilium</keyword>
<evidence type="ECO:0000256" key="1">
    <source>
        <dbReference type="ARBA" id="ARBA00004138"/>
    </source>
</evidence>
<dbReference type="OrthoDB" id="10257049at2759"/>
<feature type="repeat" description="ANK" evidence="9">
    <location>
        <begin position="134"/>
        <end position="166"/>
    </location>
</feature>
<evidence type="ECO:0000256" key="11">
    <source>
        <dbReference type="SAM" id="Phobius"/>
    </source>
</evidence>
<sequence length="453" mass="50442">MAIGESAIGLKHISLGYWIFEILVLYLVIKLPYLPSVTMATVQSDAAKGEVQVSRETVPKAVAVSEEQRAIFDRIAKNENSELRLLLSQLRGSVDFVDENGMTPLQHAAYKGNKEAVQLLLDQGADVNSGRHEYKYSALHFGALSGSTEVCLKLLLAGADAKATNSVGRTATQMGAFVANYEAVGTINNFVPLKDIECYAADAPKPGETKLPATILAPFHTFIMQVNLHPVRILLNLQKYGLFGADMKLMCEVLVAMMEREMKRRGEANEVMSFKYHYLAYIIGEIVKHRDYLNSRRDANQDAKSDFLDLFAKRVLKLGKDGTREYLDALIRECVREFPFRDCTLFRQVVAQMTNKENVSTPLDIVSTAINGQRGFQDTVPICSSCGEEKPDKKCSKCKAVQYCDRQCQRLHWFAHKKVCARPSANPSAEAAMISKEIDSTEINEQLQKLVAG</sequence>
<dbReference type="SMART" id="SM00248">
    <property type="entry name" value="ANK"/>
    <property type="match status" value="2"/>
</dbReference>
<dbReference type="VEuPathDB" id="VectorBase:ADAR2_011284"/>
<dbReference type="InterPro" id="IPR002110">
    <property type="entry name" value="Ankyrin_rpt"/>
</dbReference>
<keyword evidence="3" id="KW-0677">Repeat</keyword>
<dbReference type="Gene3D" id="6.10.140.2220">
    <property type="match status" value="1"/>
</dbReference>
<dbReference type="AlphaFoldDB" id="A0A2M4CV72"/>
<keyword evidence="11" id="KW-0472">Membrane</keyword>
<keyword evidence="5" id="KW-0862">Zinc</keyword>
<keyword evidence="11" id="KW-0812">Transmembrane</keyword>
<dbReference type="GeneID" id="125955130"/>
<organism evidence="13">
    <name type="scientific">Anopheles darlingi</name>
    <name type="common">Mosquito</name>
    <dbReference type="NCBI Taxonomy" id="43151"/>
    <lineage>
        <taxon>Eukaryota</taxon>
        <taxon>Metazoa</taxon>
        <taxon>Ecdysozoa</taxon>
        <taxon>Arthropoda</taxon>
        <taxon>Hexapoda</taxon>
        <taxon>Insecta</taxon>
        <taxon>Pterygota</taxon>
        <taxon>Neoptera</taxon>
        <taxon>Endopterygota</taxon>
        <taxon>Diptera</taxon>
        <taxon>Nematocera</taxon>
        <taxon>Culicoidea</taxon>
        <taxon>Culicidae</taxon>
        <taxon>Anophelinae</taxon>
        <taxon>Anopheles</taxon>
    </lineage>
</organism>
<dbReference type="GO" id="GO:0005929">
    <property type="term" value="C:cilium"/>
    <property type="evidence" value="ECO:0007669"/>
    <property type="project" value="UniProtKB-SubCell"/>
</dbReference>
<feature type="transmembrane region" description="Helical" evidence="11">
    <location>
        <begin position="12"/>
        <end position="29"/>
    </location>
</feature>
<evidence type="ECO:0000313" key="13">
    <source>
        <dbReference type="EMBL" id="MBW69169.1"/>
    </source>
</evidence>
<dbReference type="PROSITE" id="PS01360">
    <property type="entry name" value="ZF_MYND_1"/>
    <property type="match status" value="1"/>
</dbReference>
<evidence type="ECO:0000256" key="5">
    <source>
        <dbReference type="ARBA" id="ARBA00022833"/>
    </source>
</evidence>
<protein>
    <submittedName>
        <fullName evidence="13">Putative mynd zn-finger and ankyrin repeat protein</fullName>
    </submittedName>
</protein>
<accession>A0A2M4CV72</accession>
<feature type="domain" description="MYND-type" evidence="12">
    <location>
        <begin position="383"/>
        <end position="420"/>
    </location>
</feature>
<dbReference type="VEuPathDB" id="VectorBase:ADAC008898"/>